<feature type="domain" description="NodB homology" evidence="3">
    <location>
        <begin position="52"/>
        <end position="278"/>
    </location>
</feature>
<evidence type="ECO:0000256" key="1">
    <source>
        <dbReference type="ARBA" id="ARBA00022723"/>
    </source>
</evidence>
<evidence type="ECO:0000313" key="5">
    <source>
        <dbReference type="Proteomes" id="UP000176850"/>
    </source>
</evidence>
<evidence type="ECO:0000259" key="3">
    <source>
        <dbReference type="PROSITE" id="PS51677"/>
    </source>
</evidence>
<evidence type="ECO:0000256" key="2">
    <source>
        <dbReference type="ARBA" id="ARBA00022801"/>
    </source>
</evidence>
<dbReference type="EMBL" id="MFZH01000035">
    <property type="protein sequence ID" value="OGK18190.1"/>
    <property type="molecule type" value="Genomic_DNA"/>
</dbReference>
<dbReference type="InterPro" id="IPR011330">
    <property type="entry name" value="Glyco_hydro/deAcase_b/a-brl"/>
</dbReference>
<accession>A0A1F7GGV0</accession>
<reference evidence="4 5" key="1">
    <citation type="journal article" date="2016" name="Nat. Commun.">
        <title>Thousands of microbial genomes shed light on interconnected biogeochemical processes in an aquifer system.</title>
        <authorList>
            <person name="Anantharaman K."/>
            <person name="Brown C.T."/>
            <person name="Hug L.A."/>
            <person name="Sharon I."/>
            <person name="Castelle C.J."/>
            <person name="Probst A.J."/>
            <person name="Thomas B.C."/>
            <person name="Singh A."/>
            <person name="Wilkins M.J."/>
            <person name="Karaoz U."/>
            <person name="Brodie E.L."/>
            <person name="Williams K.H."/>
            <person name="Hubbard S.S."/>
            <person name="Banfield J.F."/>
        </authorList>
    </citation>
    <scope>NUCLEOTIDE SEQUENCE [LARGE SCALE GENOMIC DNA]</scope>
</reference>
<dbReference type="GO" id="GO:0005975">
    <property type="term" value="P:carbohydrate metabolic process"/>
    <property type="evidence" value="ECO:0007669"/>
    <property type="project" value="InterPro"/>
</dbReference>
<dbReference type="SUPFAM" id="SSF88713">
    <property type="entry name" value="Glycoside hydrolase/deacetylase"/>
    <property type="match status" value="1"/>
</dbReference>
<dbReference type="AlphaFoldDB" id="A0A1F7GGV0"/>
<dbReference type="PANTHER" id="PTHR10587">
    <property type="entry name" value="GLYCOSYL TRANSFERASE-RELATED"/>
    <property type="match status" value="1"/>
</dbReference>
<dbReference type="Gene3D" id="3.20.20.370">
    <property type="entry name" value="Glycoside hydrolase/deacetylase"/>
    <property type="match status" value="1"/>
</dbReference>
<protein>
    <recommendedName>
        <fullName evidence="3">NodB homology domain-containing protein</fullName>
    </recommendedName>
</protein>
<evidence type="ECO:0000313" key="4">
    <source>
        <dbReference type="EMBL" id="OGK18190.1"/>
    </source>
</evidence>
<dbReference type="CDD" id="cd10917">
    <property type="entry name" value="CE4_NodB_like_6s_7s"/>
    <property type="match status" value="1"/>
</dbReference>
<dbReference type="PROSITE" id="PS51318">
    <property type="entry name" value="TAT"/>
    <property type="match status" value="1"/>
</dbReference>
<dbReference type="InterPro" id="IPR006311">
    <property type="entry name" value="TAT_signal"/>
</dbReference>
<sequence length="278" mass="31701">MEIERQLSRRDFLRVAGRATAASFLAMGGAESPESEYTWPPEVKTRFDTDEPYFALTIDDGWNAETLSQMLDVMRTEGMHATFFLIGNAAEIAEIKKPGILKRVVDEGHTIGYHSMDHGEEAGIDGLAEKGQSWWGEDYEKWVDTMGSLLGQNYFNKGVRPYARAPYGLFTRQFIKMCLSKNLKLYGWTDDPSTLEKGDIVLIHVNQRGLDYIRNLGEYSGGLLQPVTIDRLEGDPDNLAAVDDRSCRLQENSESKEMTEEEYLHHKMRRVNRKPFAY</sequence>
<keyword evidence="2" id="KW-0378">Hydrolase</keyword>
<dbReference type="GO" id="GO:0016020">
    <property type="term" value="C:membrane"/>
    <property type="evidence" value="ECO:0007669"/>
    <property type="project" value="TreeGrafter"/>
</dbReference>
<dbReference type="InterPro" id="IPR002509">
    <property type="entry name" value="NODB_dom"/>
</dbReference>
<proteinExistence type="predicted"/>
<dbReference type="GO" id="GO:0016810">
    <property type="term" value="F:hydrolase activity, acting on carbon-nitrogen (but not peptide) bonds"/>
    <property type="evidence" value="ECO:0007669"/>
    <property type="project" value="InterPro"/>
</dbReference>
<gene>
    <name evidence="4" type="ORF">A2799_03795</name>
</gene>
<dbReference type="GO" id="GO:0046872">
    <property type="term" value="F:metal ion binding"/>
    <property type="evidence" value="ECO:0007669"/>
    <property type="project" value="UniProtKB-KW"/>
</dbReference>
<dbReference type="Pfam" id="PF01522">
    <property type="entry name" value="Polysacc_deac_1"/>
    <property type="match status" value="1"/>
</dbReference>
<dbReference type="Proteomes" id="UP000176850">
    <property type="component" value="Unassembled WGS sequence"/>
</dbReference>
<dbReference type="PROSITE" id="PS51677">
    <property type="entry name" value="NODB"/>
    <property type="match status" value="1"/>
</dbReference>
<dbReference type="InterPro" id="IPR050248">
    <property type="entry name" value="Polysacc_deacetylase_ArnD"/>
</dbReference>
<comment type="caution">
    <text evidence="4">The sequence shown here is derived from an EMBL/GenBank/DDBJ whole genome shotgun (WGS) entry which is preliminary data.</text>
</comment>
<name>A0A1F7GGV0_9BACT</name>
<dbReference type="PANTHER" id="PTHR10587:SF133">
    <property type="entry name" value="CHITIN DEACETYLASE 1-RELATED"/>
    <property type="match status" value="1"/>
</dbReference>
<keyword evidence="1" id="KW-0479">Metal-binding</keyword>
<organism evidence="4 5">
    <name type="scientific">Candidatus Roizmanbacteria bacterium RIFCSPHIGHO2_01_FULL_39_24</name>
    <dbReference type="NCBI Taxonomy" id="1802032"/>
    <lineage>
        <taxon>Bacteria</taxon>
        <taxon>Candidatus Roizmaniibacteriota</taxon>
    </lineage>
</organism>